<dbReference type="Gene3D" id="2.30.38.10">
    <property type="entry name" value="Luciferase, Domain 3"/>
    <property type="match status" value="1"/>
</dbReference>
<evidence type="ECO:0000256" key="2">
    <source>
        <dbReference type="ARBA" id="ARBA00022598"/>
    </source>
</evidence>
<gene>
    <name evidence="4" type="ORF">RFULGI_LOCUS2492</name>
</gene>
<dbReference type="SUPFAM" id="SSF56801">
    <property type="entry name" value="Acetyl-CoA synthetase-like"/>
    <property type="match status" value="1"/>
</dbReference>
<dbReference type="PANTHER" id="PTHR24096">
    <property type="entry name" value="LONG-CHAIN-FATTY-ACID--COA LIGASE"/>
    <property type="match status" value="1"/>
</dbReference>
<dbReference type="Pfam" id="PF13193">
    <property type="entry name" value="AMP-binding_C"/>
    <property type="match status" value="1"/>
</dbReference>
<evidence type="ECO:0000313" key="5">
    <source>
        <dbReference type="Proteomes" id="UP000789396"/>
    </source>
</evidence>
<evidence type="ECO:0000256" key="1">
    <source>
        <dbReference type="ARBA" id="ARBA00006432"/>
    </source>
</evidence>
<dbReference type="Proteomes" id="UP000789396">
    <property type="component" value="Unassembled WGS sequence"/>
</dbReference>
<feature type="non-terminal residue" evidence="4">
    <location>
        <position position="1"/>
    </location>
</feature>
<comment type="caution">
    <text evidence="4">The sequence shown here is derived from an EMBL/GenBank/DDBJ whole genome shotgun (WGS) entry which is preliminary data.</text>
</comment>
<dbReference type="FunFam" id="3.30.300.30:FF:000007">
    <property type="entry name" value="4-coumarate--CoA ligase 2"/>
    <property type="match status" value="1"/>
</dbReference>
<feature type="domain" description="AMP-binding enzyme C-terminal" evidence="3">
    <location>
        <begin position="71"/>
        <end position="150"/>
    </location>
</feature>
<comment type="similarity">
    <text evidence="1">Belongs to the ATP-dependent AMP-binding enzyme family.</text>
</comment>
<keyword evidence="5" id="KW-1185">Reference proteome</keyword>
<accession>A0A9N9F1M8</accession>
<dbReference type="AlphaFoldDB" id="A0A9N9F1M8"/>
<protein>
    <submittedName>
        <fullName evidence="4">17025_t:CDS:1</fullName>
    </submittedName>
</protein>
<dbReference type="PANTHER" id="PTHR24096:SF149">
    <property type="entry name" value="AMP-BINDING DOMAIN-CONTAINING PROTEIN-RELATED"/>
    <property type="match status" value="1"/>
</dbReference>
<evidence type="ECO:0000259" key="3">
    <source>
        <dbReference type="Pfam" id="PF13193"/>
    </source>
</evidence>
<keyword evidence="2" id="KW-0436">Ligase</keyword>
<reference evidence="4" key="1">
    <citation type="submission" date="2021-06" db="EMBL/GenBank/DDBJ databases">
        <authorList>
            <person name="Kallberg Y."/>
            <person name="Tangrot J."/>
            <person name="Rosling A."/>
        </authorList>
    </citation>
    <scope>NUCLEOTIDE SEQUENCE</scope>
    <source>
        <strain evidence="4">IN212</strain>
    </source>
</reference>
<proteinExistence type="inferred from homology"/>
<dbReference type="OrthoDB" id="1898221at2759"/>
<dbReference type="InterPro" id="IPR025110">
    <property type="entry name" value="AMP-bd_C"/>
</dbReference>
<dbReference type="GO" id="GO:0016405">
    <property type="term" value="F:CoA-ligase activity"/>
    <property type="evidence" value="ECO:0007669"/>
    <property type="project" value="TreeGrafter"/>
</dbReference>
<dbReference type="EMBL" id="CAJVPZ010001897">
    <property type="protein sequence ID" value="CAG8502211.1"/>
    <property type="molecule type" value="Genomic_DNA"/>
</dbReference>
<organism evidence="4 5">
    <name type="scientific">Racocetra fulgida</name>
    <dbReference type="NCBI Taxonomy" id="60492"/>
    <lineage>
        <taxon>Eukaryota</taxon>
        <taxon>Fungi</taxon>
        <taxon>Fungi incertae sedis</taxon>
        <taxon>Mucoromycota</taxon>
        <taxon>Glomeromycotina</taxon>
        <taxon>Glomeromycetes</taxon>
        <taxon>Diversisporales</taxon>
        <taxon>Gigasporaceae</taxon>
        <taxon>Racocetra</taxon>
    </lineage>
</organism>
<evidence type="ECO:0000313" key="4">
    <source>
        <dbReference type="EMBL" id="CAG8502211.1"/>
    </source>
</evidence>
<sequence length="172" mass="19345">GYLNNQEATNKCIDKDGWFRTGDVATVDKDVKFKFNQQLKYYKICFIGYFYVIDRVKELIKYKGHQVAPAELESLLLTHPAIADAAVIGIYSEKEATELPCAYVVPQGQGPTIKLEQEILQFVASKANNSQKLRGGVVFVDKIPKSLSGKILRRMLRAGIGFKMLTLEKARL</sequence>
<dbReference type="Gene3D" id="3.30.300.30">
    <property type="match status" value="1"/>
</dbReference>
<name>A0A9N9F1M8_9GLOM</name>
<dbReference type="InterPro" id="IPR045851">
    <property type="entry name" value="AMP-bd_C_sf"/>
</dbReference>